<evidence type="ECO:0000313" key="8">
    <source>
        <dbReference type="Proteomes" id="UP000014680"/>
    </source>
</evidence>
<evidence type="ECO:0000313" key="7">
    <source>
        <dbReference type="EMBL" id="ELP84717.1"/>
    </source>
</evidence>
<sequence>MAEIPNAQSQLKYNTVSVYKNRKFTERSISIFKNSRGRYVLAVGSTEFDMKLSVVTRRLDEDRIEDDIAALCFRVISDRVFIVKCSNLESLNFWLCSMFNKTEIQGFYGIPLRVAISKSQWRFPLPLYRSLQYLENHKGDELVGVFRLSAGAQEMKEIRSKFDLGKDYDPEGFTDCVLASCVVKDYLRALPEPLIPFDLYQDFIAIPTRKDGKAFVEKLPLENHNTLWYFFSFLRRVIEKEKINKMNSFNIATCITLGICKKPNNIAISDLEHLDKSQSAVVFLLDNFDEAFGDIEKLNLIEGMSVPSYPIQMGIEVAKTSKVIEKMKEEKKSYRKSLKSGQFSKSPAIPIFTTESAQDDSSSDRQSLACMPQSLLSPRTTTSARELWPRRSLDRKGVDINESESETASTAAKDDTKSSKNGSDKRSLDENKKRMKISVSITKSSPSLVTLKRTEKTTDLTCEELKMIIKQKDRDIDELLVRVRALECKIEQLRNDKTDRSERSDRSDKSISESIE</sequence>
<dbReference type="Proteomes" id="UP000014680">
    <property type="component" value="Unassembled WGS sequence"/>
</dbReference>
<dbReference type="PANTHER" id="PTHR23176:SF129">
    <property type="entry name" value="RHO GTPASE ACTIVATING PROTEIN AT 16F, ISOFORM E-RELATED"/>
    <property type="match status" value="1"/>
</dbReference>
<dbReference type="Pfam" id="PF00620">
    <property type="entry name" value="RhoGAP"/>
    <property type="match status" value="1"/>
</dbReference>
<dbReference type="PROSITE" id="PS50238">
    <property type="entry name" value="RHOGAP"/>
    <property type="match status" value="1"/>
</dbReference>
<dbReference type="SMART" id="SM00324">
    <property type="entry name" value="RhoGAP"/>
    <property type="match status" value="1"/>
</dbReference>
<evidence type="ECO:0000256" key="4">
    <source>
        <dbReference type="ARBA" id="ARBA00037092"/>
    </source>
</evidence>
<feature type="compositionally biased region" description="Polar residues" evidence="5">
    <location>
        <begin position="374"/>
        <end position="384"/>
    </location>
</feature>
<feature type="domain" description="Rho-GAP" evidence="6">
    <location>
        <begin position="110"/>
        <end position="292"/>
    </location>
</feature>
<dbReference type="AlphaFoldDB" id="A0A0A1TW29"/>
<dbReference type="VEuPathDB" id="AmoebaDB:EIN_173920"/>
<dbReference type="GO" id="GO:0005096">
    <property type="term" value="F:GTPase activator activity"/>
    <property type="evidence" value="ECO:0007669"/>
    <property type="project" value="UniProtKB-KW"/>
</dbReference>
<dbReference type="OrthoDB" id="3196451at2759"/>
<evidence type="ECO:0000256" key="2">
    <source>
        <dbReference type="ARBA" id="ARBA00022468"/>
    </source>
</evidence>
<evidence type="ECO:0000259" key="6">
    <source>
        <dbReference type="PROSITE" id="PS50238"/>
    </source>
</evidence>
<comment type="subcellular location">
    <subcellularLocation>
        <location evidence="1">Cytoplasm</location>
    </subcellularLocation>
</comment>
<feature type="compositionally biased region" description="Basic and acidic residues" evidence="5">
    <location>
        <begin position="412"/>
        <end position="432"/>
    </location>
</feature>
<dbReference type="PANTHER" id="PTHR23176">
    <property type="entry name" value="RHO/RAC/CDC GTPASE-ACTIVATING PROTEIN"/>
    <property type="match status" value="1"/>
</dbReference>
<feature type="region of interest" description="Disordered" evidence="5">
    <location>
        <begin position="492"/>
        <end position="516"/>
    </location>
</feature>
<gene>
    <name evidence="7" type="ORF">EIN_173920</name>
</gene>
<evidence type="ECO:0000256" key="3">
    <source>
        <dbReference type="ARBA" id="ARBA00022490"/>
    </source>
</evidence>
<comment type="function">
    <text evidence="4">Rho GTPase-activating protein involved in the signal transduction pathway.</text>
</comment>
<evidence type="ECO:0000256" key="1">
    <source>
        <dbReference type="ARBA" id="ARBA00004496"/>
    </source>
</evidence>
<keyword evidence="3" id="KW-0963">Cytoplasm</keyword>
<organism evidence="7 8">
    <name type="scientific">Entamoeba invadens IP1</name>
    <dbReference type="NCBI Taxonomy" id="370355"/>
    <lineage>
        <taxon>Eukaryota</taxon>
        <taxon>Amoebozoa</taxon>
        <taxon>Evosea</taxon>
        <taxon>Archamoebae</taxon>
        <taxon>Mastigamoebida</taxon>
        <taxon>Entamoebidae</taxon>
        <taxon>Entamoeba</taxon>
    </lineage>
</organism>
<feature type="region of interest" description="Disordered" evidence="5">
    <location>
        <begin position="355"/>
        <end position="437"/>
    </location>
</feature>
<keyword evidence="2" id="KW-0343">GTPase activation</keyword>
<dbReference type="InterPro" id="IPR008936">
    <property type="entry name" value="Rho_GTPase_activation_prot"/>
</dbReference>
<dbReference type="InterPro" id="IPR000198">
    <property type="entry name" value="RhoGAP_dom"/>
</dbReference>
<dbReference type="GeneID" id="14883711"/>
<name>A0A0A1TW29_ENTIV</name>
<feature type="compositionally biased region" description="Basic and acidic residues" evidence="5">
    <location>
        <begin position="387"/>
        <end position="399"/>
    </location>
</feature>
<dbReference type="Gene3D" id="1.10.555.10">
    <property type="entry name" value="Rho GTPase activation protein"/>
    <property type="match status" value="1"/>
</dbReference>
<dbReference type="OMA" id="MNSFNIA"/>
<reference evidence="7 8" key="1">
    <citation type="submission" date="2012-10" db="EMBL/GenBank/DDBJ databases">
        <authorList>
            <person name="Zafar N."/>
            <person name="Inman J."/>
            <person name="Hall N."/>
            <person name="Lorenzi H."/>
            <person name="Caler E."/>
        </authorList>
    </citation>
    <scope>NUCLEOTIDE SEQUENCE [LARGE SCALE GENOMIC DNA]</scope>
    <source>
        <strain evidence="7 8">IP1</strain>
    </source>
</reference>
<keyword evidence="8" id="KW-1185">Reference proteome</keyword>
<dbReference type="GO" id="GO:0005737">
    <property type="term" value="C:cytoplasm"/>
    <property type="evidence" value="ECO:0007669"/>
    <property type="project" value="UniProtKB-SubCell"/>
</dbReference>
<dbReference type="CDD" id="cd00159">
    <property type="entry name" value="RhoGAP"/>
    <property type="match status" value="1"/>
</dbReference>
<dbReference type="EMBL" id="KB207112">
    <property type="protein sequence ID" value="ELP84717.1"/>
    <property type="molecule type" value="Genomic_DNA"/>
</dbReference>
<evidence type="ECO:0000256" key="5">
    <source>
        <dbReference type="SAM" id="MobiDB-lite"/>
    </source>
</evidence>
<dbReference type="InterPro" id="IPR050729">
    <property type="entry name" value="Rho-GAP"/>
</dbReference>
<dbReference type="KEGG" id="eiv:EIN_173920"/>
<protein>
    <recommendedName>
        <fullName evidence="6">Rho-GAP domain-containing protein</fullName>
    </recommendedName>
</protein>
<accession>A0A0A1TW29</accession>
<dbReference type="RefSeq" id="XP_004184063.1">
    <property type="nucleotide sequence ID" value="XM_004184015.1"/>
</dbReference>
<proteinExistence type="predicted"/>
<dbReference type="SUPFAM" id="SSF48350">
    <property type="entry name" value="GTPase activation domain, GAP"/>
    <property type="match status" value="1"/>
</dbReference>
<dbReference type="GO" id="GO:0007165">
    <property type="term" value="P:signal transduction"/>
    <property type="evidence" value="ECO:0007669"/>
    <property type="project" value="InterPro"/>
</dbReference>